<name>A0ABQ0MQ83_9GAMM</name>
<evidence type="ECO:0000256" key="3">
    <source>
        <dbReference type="SAM" id="Phobius"/>
    </source>
</evidence>
<dbReference type="SUPFAM" id="SSF111369">
    <property type="entry name" value="HlyD-like secretion proteins"/>
    <property type="match status" value="1"/>
</dbReference>
<organism evidence="5 6">
    <name type="scientific">Colwellia marinimaniae</name>
    <dbReference type="NCBI Taxonomy" id="1513592"/>
    <lineage>
        <taxon>Bacteria</taxon>
        <taxon>Pseudomonadati</taxon>
        <taxon>Pseudomonadota</taxon>
        <taxon>Gammaproteobacteria</taxon>
        <taxon>Alteromonadales</taxon>
        <taxon>Colwelliaceae</taxon>
        <taxon>Colwellia</taxon>
    </lineage>
</organism>
<accession>A0ABQ0MQ83</accession>
<evidence type="ECO:0000259" key="4">
    <source>
        <dbReference type="Pfam" id="PF25917"/>
    </source>
</evidence>
<dbReference type="PANTHER" id="PTHR30469">
    <property type="entry name" value="MULTIDRUG RESISTANCE PROTEIN MDTA"/>
    <property type="match status" value="1"/>
</dbReference>
<feature type="region of interest" description="Disordered" evidence="2">
    <location>
        <begin position="387"/>
        <end position="411"/>
    </location>
</feature>
<protein>
    <submittedName>
        <fullName evidence="5">RND superfamily efflux pump MFP component</fullName>
    </submittedName>
</protein>
<feature type="domain" description="Multidrug resistance protein MdtA-like barrel-sandwich hybrid" evidence="4">
    <location>
        <begin position="70"/>
        <end position="207"/>
    </location>
</feature>
<proteinExistence type="inferred from homology"/>
<dbReference type="NCBIfam" id="TIGR01730">
    <property type="entry name" value="RND_mfp"/>
    <property type="match status" value="1"/>
</dbReference>
<dbReference type="Gene3D" id="2.40.50.100">
    <property type="match status" value="1"/>
</dbReference>
<dbReference type="RefSeq" id="WP_057182521.1">
    <property type="nucleotide sequence ID" value="NZ_BDQM01000001.1"/>
</dbReference>
<keyword evidence="3" id="KW-0472">Membrane</keyword>
<evidence type="ECO:0000256" key="2">
    <source>
        <dbReference type="SAM" id="MobiDB-lite"/>
    </source>
</evidence>
<sequence>MATKKQIIIPIVILATGIAAMVGFSSMKKPPEEKEQVDNTPIVAVEKISVAPMTLTVNSYGMVKPKYETELIAQVNGEIVELSAVFVRGGFVKKGQLLARIDPSDYKAALLDAQASMASARAALEKEMAQGKVAEREWKQIENSSPTELSLRKPQLAQELARVKSAQASVLRAKRNLERTEIRSPYDALIDSRNVGLGSFVGVGSKIGHVLGTAVAEIRLPVADNQLAFLTKTAVTQQGVNAPVNLIGTYAGQSTQWQAHISRSEGIIDSQSRMSYLVAEINDPYLLNSGNTTGVPLRFGSYVNAKIKGYDISQATLIPRYLVVNGKVALLDSESKLHYVVIDIVRQQGSHVVVANGLADGDQLIVSALDYPVDGMKLALVVEDAEKELPTSEENSSETQMASNNKKDSGE</sequence>
<keyword evidence="6" id="KW-1185">Reference proteome</keyword>
<comment type="similarity">
    <text evidence="1">Belongs to the membrane fusion protein (MFP) (TC 8.A.1) family.</text>
</comment>
<dbReference type="Gene3D" id="1.10.287.470">
    <property type="entry name" value="Helix hairpin bin"/>
    <property type="match status" value="1"/>
</dbReference>
<dbReference type="Gene3D" id="2.40.420.20">
    <property type="match status" value="1"/>
</dbReference>
<dbReference type="Pfam" id="PF25917">
    <property type="entry name" value="BSH_RND"/>
    <property type="match status" value="1"/>
</dbReference>
<gene>
    <name evidence="5" type="ORF">MTCD1_00089</name>
</gene>
<dbReference type="InterPro" id="IPR058625">
    <property type="entry name" value="MdtA-like_BSH"/>
</dbReference>
<feature type="compositionally biased region" description="Polar residues" evidence="2">
    <location>
        <begin position="392"/>
        <end position="404"/>
    </location>
</feature>
<evidence type="ECO:0000313" key="5">
    <source>
        <dbReference type="EMBL" id="GAW94493.1"/>
    </source>
</evidence>
<dbReference type="Proteomes" id="UP000197068">
    <property type="component" value="Unassembled WGS sequence"/>
</dbReference>
<feature type="transmembrane region" description="Helical" evidence="3">
    <location>
        <begin position="7"/>
        <end position="27"/>
    </location>
</feature>
<dbReference type="InterPro" id="IPR006143">
    <property type="entry name" value="RND_pump_MFP"/>
</dbReference>
<keyword evidence="3" id="KW-0812">Transmembrane</keyword>
<keyword evidence="3" id="KW-1133">Transmembrane helix</keyword>
<evidence type="ECO:0000313" key="6">
    <source>
        <dbReference type="Proteomes" id="UP000197068"/>
    </source>
</evidence>
<comment type="caution">
    <text evidence="5">The sequence shown here is derived from an EMBL/GenBank/DDBJ whole genome shotgun (WGS) entry which is preliminary data.</text>
</comment>
<dbReference type="EMBL" id="BDQM01000001">
    <property type="protein sequence ID" value="GAW94493.1"/>
    <property type="molecule type" value="Genomic_DNA"/>
</dbReference>
<reference evidence="5 6" key="1">
    <citation type="submission" date="2017-06" db="EMBL/GenBank/DDBJ databases">
        <title>Whole Genome Sequences of Colwellia marinimaniae MTCD1.</title>
        <authorList>
            <person name="Kusumoto H."/>
            <person name="Inoue M."/>
            <person name="Tanikawa K."/>
            <person name="Maeji H."/>
            <person name="Cameron J.H."/>
            <person name="Bartlett D.H."/>
        </authorList>
    </citation>
    <scope>NUCLEOTIDE SEQUENCE [LARGE SCALE GENOMIC DNA]</scope>
    <source>
        <strain evidence="5 6">MTCD1</strain>
    </source>
</reference>
<evidence type="ECO:0000256" key="1">
    <source>
        <dbReference type="ARBA" id="ARBA00009477"/>
    </source>
</evidence>
<dbReference type="Gene3D" id="2.40.30.170">
    <property type="match status" value="1"/>
</dbReference>
<dbReference type="PANTHER" id="PTHR30469:SF12">
    <property type="entry name" value="MULTIDRUG RESISTANCE PROTEIN MDTA"/>
    <property type="match status" value="1"/>
</dbReference>